<protein>
    <submittedName>
        <fullName evidence="1">Uncharacterized protein</fullName>
    </submittedName>
</protein>
<proteinExistence type="predicted"/>
<evidence type="ECO:0000313" key="1">
    <source>
        <dbReference type="EMBL" id="MBE5918421.1"/>
    </source>
</evidence>
<name>A0A927YPI8_9FIRM</name>
<organism evidence="1 2">
    <name type="scientific">Pseudobutyrivibrio ruminis</name>
    <dbReference type="NCBI Taxonomy" id="46206"/>
    <lineage>
        <taxon>Bacteria</taxon>
        <taxon>Bacillati</taxon>
        <taxon>Bacillota</taxon>
        <taxon>Clostridia</taxon>
        <taxon>Lachnospirales</taxon>
        <taxon>Lachnospiraceae</taxon>
        <taxon>Pseudobutyrivibrio</taxon>
    </lineage>
</organism>
<dbReference type="EMBL" id="SVER01000002">
    <property type="protein sequence ID" value="MBE5918421.1"/>
    <property type="molecule type" value="Genomic_DNA"/>
</dbReference>
<gene>
    <name evidence="1" type="ORF">E7272_01130</name>
</gene>
<dbReference type="Proteomes" id="UP000766246">
    <property type="component" value="Unassembled WGS sequence"/>
</dbReference>
<sequence>MKKIVKNPLIVLAVGILIVLGSSVGATRAAFMYKSEAEEVDFHTTNVKVALLEGTDDSKESGDMKDVTDDGVLSFPGIPADDVKIGNKYKELVSIKNTSTQYDEYVRVTVRKYWVTENDNGEIVKNPSLDPALIKLDIVNNNQAKWFVDETDSTAEEEVYYLTSPVACGEVVPLVRGITISNKVVTAVETKAASDDEGNTISGTIEDYYIYDGGSFYVDVKVDAVQTHNSESAIKGAWGIEAKCDAKDDGTIISINGVSVK</sequence>
<dbReference type="AlphaFoldDB" id="A0A927YPI8"/>
<reference evidence="1" key="1">
    <citation type="submission" date="2019-04" db="EMBL/GenBank/DDBJ databases">
        <title>Evolution of Biomass-Degrading Anaerobic Consortia Revealed by Metagenomics.</title>
        <authorList>
            <person name="Peng X."/>
        </authorList>
    </citation>
    <scope>NUCLEOTIDE SEQUENCE</scope>
    <source>
        <strain evidence="1">SIG311</strain>
    </source>
</reference>
<evidence type="ECO:0000313" key="2">
    <source>
        <dbReference type="Proteomes" id="UP000766246"/>
    </source>
</evidence>
<accession>A0A927YPI8</accession>
<comment type="caution">
    <text evidence="1">The sequence shown here is derived from an EMBL/GenBank/DDBJ whole genome shotgun (WGS) entry which is preliminary data.</text>
</comment>